<dbReference type="InterPro" id="IPR013766">
    <property type="entry name" value="Thioredoxin_domain"/>
</dbReference>
<dbReference type="PROSITE" id="PS00194">
    <property type="entry name" value="THIOREDOXIN_1"/>
    <property type="match status" value="1"/>
</dbReference>
<dbReference type="InterPro" id="IPR041677">
    <property type="entry name" value="DNA2/NAM7_AAA_11"/>
</dbReference>
<comment type="caution">
    <text evidence="6">The sequence shown here is derived from an EMBL/GenBank/DDBJ whole genome shotgun (WGS) entry which is preliminary data.</text>
</comment>
<proteinExistence type="predicted"/>
<dbReference type="Proteomes" id="UP001189429">
    <property type="component" value="Unassembled WGS sequence"/>
</dbReference>
<reference evidence="6" key="1">
    <citation type="submission" date="2023-10" db="EMBL/GenBank/DDBJ databases">
        <authorList>
            <person name="Chen Y."/>
            <person name="Shah S."/>
            <person name="Dougan E. K."/>
            <person name="Thang M."/>
            <person name="Chan C."/>
        </authorList>
    </citation>
    <scope>NUCLEOTIDE SEQUENCE [LARGE SCALE GENOMIC DNA]</scope>
</reference>
<feature type="domain" description="Thioredoxin" evidence="5">
    <location>
        <begin position="968"/>
        <end position="1085"/>
    </location>
</feature>
<evidence type="ECO:0000256" key="2">
    <source>
        <dbReference type="ARBA" id="ARBA00022801"/>
    </source>
</evidence>
<dbReference type="Gene3D" id="3.40.30.10">
    <property type="entry name" value="Glutaredoxin"/>
    <property type="match status" value="1"/>
</dbReference>
<keyword evidence="7" id="KW-1185">Reference proteome</keyword>
<dbReference type="SUPFAM" id="SSF56399">
    <property type="entry name" value="ADP-ribosylation"/>
    <property type="match status" value="1"/>
</dbReference>
<evidence type="ECO:0000256" key="3">
    <source>
        <dbReference type="ARBA" id="ARBA00022806"/>
    </source>
</evidence>
<dbReference type="Gene3D" id="3.20.170.30">
    <property type="match status" value="1"/>
</dbReference>
<gene>
    <name evidence="6" type="ORF">PCOR1329_LOCUS40089</name>
</gene>
<dbReference type="InterPro" id="IPR017937">
    <property type="entry name" value="Thioredoxin_CS"/>
</dbReference>
<dbReference type="SUPFAM" id="SSF52833">
    <property type="entry name" value="Thioredoxin-like"/>
    <property type="match status" value="1"/>
</dbReference>
<dbReference type="PROSITE" id="PS51352">
    <property type="entry name" value="THIOREDOXIN_2"/>
    <property type="match status" value="1"/>
</dbReference>
<dbReference type="EMBL" id="CAUYUJ010014837">
    <property type="protein sequence ID" value="CAK0846629.1"/>
    <property type="molecule type" value="Genomic_DNA"/>
</dbReference>
<organism evidence="6 7">
    <name type="scientific">Prorocentrum cordatum</name>
    <dbReference type="NCBI Taxonomy" id="2364126"/>
    <lineage>
        <taxon>Eukaryota</taxon>
        <taxon>Sar</taxon>
        <taxon>Alveolata</taxon>
        <taxon>Dinophyceae</taxon>
        <taxon>Prorocentrales</taxon>
        <taxon>Prorocentraceae</taxon>
        <taxon>Prorocentrum</taxon>
    </lineage>
</organism>
<accession>A0ABN9TM15</accession>
<dbReference type="PANTHER" id="PTHR43788">
    <property type="entry name" value="DNA2/NAM7 HELICASE FAMILY MEMBER"/>
    <property type="match status" value="1"/>
</dbReference>
<dbReference type="InterPro" id="IPR027417">
    <property type="entry name" value="P-loop_NTPase"/>
</dbReference>
<dbReference type="InterPro" id="IPR050534">
    <property type="entry name" value="Coronavir_polyprotein_1ab"/>
</dbReference>
<dbReference type="InterPro" id="IPR036249">
    <property type="entry name" value="Thioredoxin-like_sf"/>
</dbReference>
<dbReference type="PANTHER" id="PTHR43788:SF16">
    <property type="entry name" value="HELICASE WITH ZINC FINGER 2"/>
    <property type="match status" value="1"/>
</dbReference>
<evidence type="ECO:0000313" key="7">
    <source>
        <dbReference type="Proteomes" id="UP001189429"/>
    </source>
</evidence>
<sequence>MEACKLVAQAGFLYSLHGLWFGDHHKSPDCQKRYDTSSLDPRLMPLLTNDPFREYERHGYLFDSEEAYFSAVNSEFLQRLQGVSYISYLVVANHGNGYVAQQIGLSKERVAHGPSGFEAKDYNLPTDFTAAQDEPEEEPISLQALSMAPLLNDFREKMQAEYAAVAKTKLPWTPTSHEGDSYGGLAYIDSDEGFPVTAAQMQKRTDLAHAAVATGKTFLIQHVALALQKQGRRACYLAPPNALANECQTDMEKKVPRSVSVGGVYGVAFEYGGLANGQSVKKLQGKFDAFLVDEAGRGSAAQLLAALYRQPSVSKIVLVGDPEQLPPYVKSSLWMETQPWQGALGLVTATGASTAMLTTNYRCPSARVAPIGKRQYGCTLHSGPMVNPGFGLKARLLDEPARSSGTSWINRSEAKWAAERCKFSLGNGFTPAVACLFEAQRQLIKQELKKAATPGWIGSLLRSLENVAVLTVDSAQGVTREAAKQHPVELDLLCLAVRKMRRRASIISAADAGGLRAVIEAISSGCDAMNAPAMRTLGWRGCASQCVFDRLVVSRKQNFTPELWDMDVIVSTEGRDHDARWKSLRSIFSRPAVTGRLVRQQFQEPLEFFDVSTDEAFVRYAESLRYRAFCGSLTDVYAALEQGEHFGVALEVTVQCLHAVKRARITDAARDMLGELCQRINPERSSSGLIKRSDLIARACETYHRADVLFALSCLSRDRAVMVEMVDGEEYIRAAHGHRFAVDYAAFLPPWTPSAAGESRFLFHGTWTDTLDSIEAQGLRSMAKSAIYLQTGPGEQVPGKGRSRYSAHVIVDCHLAHRKGARFYELPNRALVMALPESLYSVPPDMIIACDVRPDGLHVWRKGPGRDLETFYTLRDHGRVSAAGRAPFIGTYRLPQDEADVFANAWKGNSWPQLRRNFDADRTQRVACFWTKKSLTGDQMEAEFDTFKAVVEASGERFLSRRVTTSGPTVGTIAGDVHQGLFTAKHSERISDAGNKLHIVDVYTKWCGPCNAMVPTFKNLQVNVDAFEDRCTISQVERNMLDEYRERFPDTSKPRFLFYKEGQEVNFVEGVKAPEILEIIEKNLPPLEVDD</sequence>
<evidence type="ECO:0000256" key="4">
    <source>
        <dbReference type="ARBA" id="ARBA00022840"/>
    </source>
</evidence>
<evidence type="ECO:0000256" key="1">
    <source>
        <dbReference type="ARBA" id="ARBA00022741"/>
    </source>
</evidence>
<evidence type="ECO:0000313" key="6">
    <source>
        <dbReference type="EMBL" id="CAK0846629.1"/>
    </source>
</evidence>
<dbReference type="InterPro" id="IPR002745">
    <property type="entry name" value="Ptrans_KptA/Tpt1"/>
</dbReference>
<dbReference type="InterPro" id="IPR042081">
    <property type="entry name" value="RNA_2'-PTrans_C"/>
</dbReference>
<dbReference type="Pfam" id="PF00085">
    <property type="entry name" value="Thioredoxin"/>
    <property type="match status" value="1"/>
</dbReference>
<keyword evidence="4" id="KW-0067">ATP-binding</keyword>
<protein>
    <recommendedName>
        <fullName evidence="5">Thioredoxin domain-containing protein</fullName>
    </recommendedName>
</protein>
<keyword evidence="3" id="KW-0347">Helicase</keyword>
<name>A0ABN9TM15_9DINO</name>
<dbReference type="Pfam" id="PF13086">
    <property type="entry name" value="AAA_11"/>
    <property type="match status" value="1"/>
</dbReference>
<dbReference type="SUPFAM" id="SSF52540">
    <property type="entry name" value="P-loop containing nucleoside triphosphate hydrolases"/>
    <property type="match status" value="1"/>
</dbReference>
<dbReference type="Gene3D" id="3.40.50.300">
    <property type="entry name" value="P-loop containing nucleotide triphosphate hydrolases"/>
    <property type="match status" value="2"/>
</dbReference>
<keyword evidence="2" id="KW-0378">Hydrolase</keyword>
<dbReference type="Pfam" id="PF01885">
    <property type="entry name" value="PTS_2-RNA"/>
    <property type="match status" value="1"/>
</dbReference>
<evidence type="ECO:0000259" key="5">
    <source>
        <dbReference type="PROSITE" id="PS51352"/>
    </source>
</evidence>
<keyword evidence="1" id="KW-0547">Nucleotide-binding</keyword>